<keyword evidence="2" id="KW-1185">Reference proteome</keyword>
<evidence type="ECO:0000313" key="2">
    <source>
        <dbReference type="Proteomes" id="UP001287286"/>
    </source>
</evidence>
<name>A0ABR0C2P6_PURLI</name>
<dbReference type="EMBL" id="JAWRVI010000014">
    <property type="protein sequence ID" value="KAK4090644.1"/>
    <property type="molecule type" value="Genomic_DNA"/>
</dbReference>
<protein>
    <submittedName>
        <fullName evidence="1">Uncharacterized protein</fullName>
    </submittedName>
</protein>
<organism evidence="1 2">
    <name type="scientific">Purpureocillium lilacinum</name>
    <name type="common">Paecilomyces lilacinus</name>
    <dbReference type="NCBI Taxonomy" id="33203"/>
    <lineage>
        <taxon>Eukaryota</taxon>
        <taxon>Fungi</taxon>
        <taxon>Dikarya</taxon>
        <taxon>Ascomycota</taxon>
        <taxon>Pezizomycotina</taxon>
        <taxon>Sordariomycetes</taxon>
        <taxon>Hypocreomycetidae</taxon>
        <taxon>Hypocreales</taxon>
        <taxon>Ophiocordycipitaceae</taxon>
        <taxon>Purpureocillium</taxon>
    </lineage>
</organism>
<sequence length="249" mass="27615">MPAARGGKSLLGFPAHAAGGERARRWGPVPRYSQVPWLGALGSLQGWQERIILPCLLLTDWEELAAGDENRGPSTTDPEVTRPWCRAARVHGARVGRPDITLPELQGKKYRSVPELKYTAEHLNCPQHHLSAREMPTGFDIVQMNTGGLQAQPNPAIQSIHAAKPENMRKAHIILYRQTCSAHTPCFLRALLDQLYPRLSSAEARASMRLTASALYLDVMPWRLTLPHGTAVTVDARNWGYHQVGNGRK</sequence>
<evidence type="ECO:0000313" key="1">
    <source>
        <dbReference type="EMBL" id="KAK4090644.1"/>
    </source>
</evidence>
<gene>
    <name evidence="1" type="ORF">Purlil1_4780</name>
</gene>
<dbReference type="Proteomes" id="UP001287286">
    <property type="component" value="Unassembled WGS sequence"/>
</dbReference>
<proteinExistence type="predicted"/>
<accession>A0ABR0C2P6</accession>
<reference evidence="1 2" key="1">
    <citation type="journal article" date="2024" name="Microbiol. Resour. Announc.">
        <title>Genome annotations for the ascomycete fungi Trichoderma harzianum, Trichoderma aggressivum, and Purpureocillium lilacinum.</title>
        <authorList>
            <person name="Beijen E.P.W."/>
            <person name="Ohm R.A."/>
        </authorList>
    </citation>
    <scope>NUCLEOTIDE SEQUENCE [LARGE SCALE GENOMIC DNA]</scope>
    <source>
        <strain evidence="1 2">CBS 150709</strain>
    </source>
</reference>
<comment type="caution">
    <text evidence="1">The sequence shown here is derived from an EMBL/GenBank/DDBJ whole genome shotgun (WGS) entry which is preliminary data.</text>
</comment>